<dbReference type="Gene3D" id="1.20.140.10">
    <property type="entry name" value="Butyryl-CoA Dehydrogenase, subunit A, domain 3"/>
    <property type="match status" value="1"/>
</dbReference>
<dbReference type="SUPFAM" id="SSF47203">
    <property type="entry name" value="Acyl-CoA dehydrogenase C-terminal domain-like"/>
    <property type="match status" value="1"/>
</dbReference>
<evidence type="ECO:0000313" key="1">
    <source>
        <dbReference type="EMBL" id="XBS71546.1"/>
    </source>
</evidence>
<proteinExistence type="predicted"/>
<dbReference type="AlphaFoldDB" id="A0AAU7QFA1"/>
<organism evidence="1">
    <name type="scientific">Acerihabitans sp. KWT182</name>
    <dbReference type="NCBI Taxonomy" id="3157919"/>
    <lineage>
        <taxon>Bacteria</taxon>
        <taxon>Pseudomonadati</taxon>
        <taxon>Pseudomonadota</taxon>
        <taxon>Gammaproteobacteria</taxon>
        <taxon>Enterobacterales</taxon>
        <taxon>Pectobacteriaceae</taxon>
        <taxon>Acerihabitans</taxon>
    </lineage>
</organism>
<dbReference type="EMBL" id="CP157947">
    <property type="protein sequence ID" value="XBS71546.1"/>
    <property type="molecule type" value="Genomic_DNA"/>
</dbReference>
<protein>
    <recommendedName>
        <fullName evidence="2">Acyl-CoA dehydrogenase</fullName>
    </recommendedName>
</protein>
<accession>A0AAU7QFA1</accession>
<reference evidence="1" key="1">
    <citation type="submission" date="2024-06" db="EMBL/GenBank/DDBJ databases">
        <authorList>
            <person name="Coelho C."/>
            <person name="Bento M."/>
            <person name="Garcia E."/>
            <person name="Camelo A."/>
            <person name="Brandao I."/>
            <person name="Espirito Santo C."/>
            <person name="Trovao J."/>
            <person name="Verissimo A."/>
            <person name="Costa J."/>
            <person name="Tiago I."/>
        </authorList>
    </citation>
    <scope>NUCLEOTIDE SEQUENCE</scope>
    <source>
        <strain evidence="1">KWT182</strain>
    </source>
</reference>
<sequence>MTDISGTFAASPRQDIAPLGGNVDIKASFQTVVETGETAPATALARINDTVARLLFGPPDPASRSLSGWSWPGPPEGSAFPEGGLTATLSGGRLTLQGRQFFRTANQSGDGALLLVLDADPAKGGYIVYLEGKTAIQPGGLIFNRAGFQFDELILSEPLRVVPLGAVGAHILRQKLVYGTLVEELLHAALDYGIVRSFSAAAHSHITTRTRAWQGEALAKATDDPHLVRRYGEYVATRHALEELITEARDAVARLTPQAPMEAIHQAGDAVAAARMFALLAGRLIINGTLELLGAGATSQRYGFDGYWRDFSAHGVAYPPRRPLEKIGRALVDDSKREVAV</sequence>
<gene>
    <name evidence="1" type="ORF">ABK905_11840</name>
</gene>
<name>A0AAU7QFA1_9GAMM</name>
<dbReference type="InterPro" id="IPR036250">
    <property type="entry name" value="AcylCo_DH-like_C"/>
</dbReference>
<evidence type="ECO:0008006" key="2">
    <source>
        <dbReference type="Google" id="ProtNLM"/>
    </source>
</evidence>
<dbReference type="GO" id="GO:0016627">
    <property type="term" value="F:oxidoreductase activity, acting on the CH-CH group of donors"/>
    <property type="evidence" value="ECO:0007669"/>
    <property type="project" value="InterPro"/>
</dbReference>